<keyword evidence="2" id="KW-1185">Reference proteome</keyword>
<dbReference type="KEGG" id="phm:PSMK_01300"/>
<dbReference type="Proteomes" id="UP000007881">
    <property type="component" value="Chromosome"/>
</dbReference>
<proteinExistence type="predicted"/>
<dbReference type="AlphaFoldDB" id="I0IAK1"/>
<sequence>MPENHPHETPTVLLVGHCGFDSGGLTAAAKAALPGATVERVNTQDALAAKRGPGVVLLVNRVLDGRFDATDGVQLIEQEARRDGGTRALLVSNYAESQARAEAAGGRRGFGKDDVGTDVATARIREAAAG</sequence>
<dbReference type="STRING" id="1142394.PSMK_01300"/>
<reference evidence="1 2" key="1">
    <citation type="submission" date="2012-02" db="EMBL/GenBank/DDBJ databases">
        <title>Complete genome sequence of Phycisphaera mikurensis NBRC 102666.</title>
        <authorList>
            <person name="Ankai A."/>
            <person name="Hosoyama A."/>
            <person name="Terui Y."/>
            <person name="Sekine M."/>
            <person name="Fukai R."/>
            <person name="Kato Y."/>
            <person name="Nakamura S."/>
            <person name="Yamada-Narita S."/>
            <person name="Kawakoshi A."/>
            <person name="Fukunaga Y."/>
            <person name="Yamazaki S."/>
            <person name="Fujita N."/>
        </authorList>
    </citation>
    <scope>NUCLEOTIDE SEQUENCE [LARGE SCALE GENOMIC DNA]</scope>
    <source>
        <strain evidence="2">NBRC 102666 / KCTC 22515 / FYK2301M01</strain>
    </source>
</reference>
<dbReference type="HOGENOM" id="CLU_1936106_0_0_0"/>
<dbReference type="EMBL" id="AP012338">
    <property type="protein sequence ID" value="BAM02289.1"/>
    <property type="molecule type" value="Genomic_DNA"/>
</dbReference>
<evidence type="ECO:0000313" key="1">
    <source>
        <dbReference type="EMBL" id="BAM02289.1"/>
    </source>
</evidence>
<name>I0IAK1_PHYMF</name>
<organism evidence="1 2">
    <name type="scientific">Phycisphaera mikurensis (strain NBRC 102666 / KCTC 22515 / FYK2301M01)</name>
    <dbReference type="NCBI Taxonomy" id="1142394"/>
    <lineage>
        <taxon>Bacteria</taxon>
        <taxon>Pseudomonadati</taxon>
        <taxon>Planctomycetota</taxon>
        <taxon>Phycisphaerae</taxon>
        <taxon>Phycisphaerales</taxon>
        <taxon>Phycisphaeraceae</taxon>
        <taxon>Phycisphaera</taxon>
    </lineage>
</organism>
<evidence type="ECO:0000313" key="2">
    <source>
        <dbReference type="Proteomes" id="UP000007881"/>
    </source>
</evidence>
<protein>
    <recommendedName>
        <fullName evidence="3">Response regulatory domain-containing protein</fullName>
    </recommendedName>
</protein>
<evidence type="ECO:0008006" key="3">
    <source>
        <dbReference type="Google" id="ProtNLM"/>
    </source>
</evidence>
<accession>I0IAK1</accession>
<dbReference type="RefSeq" id="WP_014435509.1">
    <property type="nucleotide sequence ID" value="NC_017080.1"/>
</dbReference>
<gene>
    <name evidence="1" type="ordered locus">PSMK_01300</name>
</gene>